<organism evidence="1 2">
    <name type="scientific">Cupriavidus lacunae</name>
    <dbReference type="NCBI Taxonomy" id="2666307"/>
    <lineage>
        <taxon>Bacteria</taxon>
        <taxon>Pseudomonadati</taxon>
        <taxon>Pseudomonadota</taxon>
        <taxon>Betaproteobacteria</taxon>
        <taxon>Burkholderiales</taxon>
        <taxon>Burkholderiaceae</taxon>
        <taxon>Cupriavidus</taxon>
    </lineage>
</organism>
<evidence type="ECO:0000313" key="2">
    <source>
        <dbReference type="Proteomes" id="UP000255165"/>
    </source>
</evidence>
<proteinExistence type="predicted"/>
<dbReference type="Proteomes" id="UP000255165">
    <property type="component" value="Unassembled WGS sequence"/>
</dbReference>
<sequence>MHVTIRTFTIPGKRSREPLHQAAVYATIAQDAAPLMRSDWSQRESEVFKAALNWARRNSYIVSNSRSGSFYGIAAGR</sequence>
<evidence type="ECO:0000313" key="1">
    <source>
        <dbReference type="EMBL" id="RDK06121.1"/>
    </source>
</evidence>
<comment type="caution">
    <text evidence="1">The sequence shown here is derived from an EMBL/GenBank/DDBJ whole genome shotgun (WGS) entry which is preliminary data.</text>
</comment>
<name>A0A370NKI9_9BURK</name>
<dbReference type="EMBL" id="QKWJ01000071">
    <property type="protein sequence ID" value="RDK06121.1"/>
    <property type="molecule type" value="Genomic_DNA"/>
</dbReference>
<keyword evidence="2" id="KW-1185">Reference proteome</keyword>
<protein>
    <submittedName>
        <fullName evidence="1">CDP-diacylglycerol pyrophosphatase</fullName>
    </submittedName>
</protein>
<accession>A0A370NKI9</accession>
<reference evidence="2" key="1">
    <citation type="submission" date="2018-06" db="EMBL/GenBank/DDBJ databases">
        <authorList>
            <person name="Feng T."/>
            <person name="Jeon C.O."/>
        </authorList>
    </citation>
    <scope>NUCLEOTIDE SEQUENCE [LARGE SCALE GENOMIC DNA]</scope>
    <source>
        <strain evidence="2">S23</strain>
    </source>
</reference>
<dbReference type="AlphaFoldDB" id="A0A370NKI9"/>
<gene>
    <name evidence="1" type="ORF">DN412_33085</name>
</gene>